<dbReference type="GO" id="GO:0008360">
    <property type="term" value="P:regulation of cell shape"/>
    <property type="evidence" value="ECO:0007669"/>
    <property type="project" value="UniProtKB-KW"/>
</dbReference>
<comment type="similarity">
    <text evidence="1">Belongs to the MreC family.</text>
</comment>
<reference evidence="7 8" key="1">
    <citation type="journal article" date="2016" name="Nat. Commun.">
        <title>Thousands of microbial genomes shed light on interconnected biogeochemical processes in an aquifer system.</title>
        <authorList>
            <person name="Anantharaman K."/>
            <person name="Brown C.T."/>
            <person name="Hug L.A."/>
            <person name="Sharon I."/>
            <person name="Castelle C.J."/>
            <person name="Probst A.J."/>
            <person name="Thomas B.C."/>
            <person name="Singh A."/>
            <person name="Wilkins M.J."/>
            <person name="Karaoz U."/>
            <person name="Brodie E.L."/>
            <person name="Williams K.H."/>
            <person name="Hubbard S.S."/>
            <person name="Banfield J.F."/>
        </authorList>
    </citation>
    <scope>NUCLEOTIDE SEQUENCE [LARGE SCALE GENOMIC DNA]</scope>
</reference>
<feature type="transmembrane region" description="Helical" evidence="5">
    <location>
        <begin position="12"/>
        <end position="34"/>
    </location>
</feature>
<evidence type="ECO:0000313" key="7">
    <source>
        <dbReference type="EMBL" id="OHB09772.1"/>
    </source>
</evidence>
<evidence type="ECO:0000256" key="3">
    <source>
        <dbReference type="ARBA" id="ARBA00022960"/>
    </source>
</evidence>
<dbReference type="InterPro" id="IPR042175">
    <property type="entry name" value="Cell/Rod_MreC_2"/>
</dbReference>
<sequence>MNYLPRNRSKHPYLGKILILIAIFIFGAVALTILDETIIRLISPLWTAENAFSQNLRNRVAFLQSQKNLVEENYALKERLLSLETQIESFSKDRNERDALLELLGRRQDSEGVLAAVLTRPPQTPYDVILIDVGSNASITSGSEVSLPEGPILGTVSEVFSKKAKVKLFSTSGEETNAILERGSVPVILVGRGGGNFKITLSRDITVEKGDRILSADVFSRLLAVVEDVSVNSTDSFKEILAKSPANLFSLRFVFVTP</sequence>
<dbReference type="EMBL" id="MHWP01000027">
    <property type="protein sequence ID" value="OHB09772.1"/>
    <property type="molecule type" value="Genomic_DNA"/>
</dbReference>
<name>A0A1G2UKM4_9BACT</name>
<dbReference type="InterPro" id="IPR042177">
    <property type="entry name" value="Cell/Rod_1"/>
</dbReference>
<feature type="domain" description="Rod shape-determining protein MreC beta-barrel core" evidence="6">
    <location>
        <begin position="117"/>
        <end position="257"/>
    </location>
</feature>
<organism evidence="7 8">
    <name type="scientific">Candidatus Zambryskibacteria bacterium RIFCSPLOWO2_02_FULL_44_12b</name>
    <dbReference type="NCBI Taxonomy" id="1802772"/>
    <lineage>
        <taxon>Bacteria</taxon>
        <taxon>Candidatus Zambryskiibacteriota</taxon>
    </lineage>
</organism>
<keyword evidence="3" id="KW-0133">Cell shape</keyword>
<dbReference type="InterPro" id="IPR007221">
    <property type="entry name" value="MreC"/>
</dbReference>
<evidence type="ECO:0000313" key="8">
    <source>
        <dbReference type="Proteomes" id="UP000177202"/>
    </source>
</evidence>
<dbReference type="GO" id="GO:0005886">
    <property type="term" value="C:plasma membrane"/>
    <property type="evidence" value="ECO:0007669"/>
    <property type="project" value="TreeGrafter"/>
</dbReference>
<dbReference type="InterPro" id="IPR055342">
    <property type="entry name" value="MreC_beta-barrel_core"/>
</dbReference>
<dbReference type="STRING" id="1802772.A3H60_01680"/>
<evidence type="ECO:0000259" key="6">
    <source>
        <dbReference type="Pfam" id="PF04085"/>
    </source>
</evidence>
<evidence type="ECO:0000256" key="2">
    <source>
        <dbReference type="ARBA" id="ARBA00013855"/>
    </source>
</evidence>
<dbReference type="PANTHER" id="PTHR34138:SF1">
    <property type="entry name" value="CELL SHAPE-DETERMINING PROTEIN MREC"/>
    <property type="match status" value="1"/>
</dbReference>
<dbReference type="Pfam" id="PF04085">
    <property type="entry name" value="MreC"/>
    <property type="match status" value="1"/>
</dbReference>
<keyword evidence="5" id="KW-1133">Transmembrane helix</keyword>
<evidence type="ECO:0000256" key="5">
    <source>
        <dbReference type="SAM" id="Phobius"/>
    </source>
</evidence>
<comment type="caution">
    <text evidence="7">The sequence shown here is derived from an EMBL/GenBank/DDBJ whole genome shotgun (WGS) entry which is preliminary data.</text>
</comment>
<keyword evidence="5" id="KW-0472">Membrane</keyword>
<dbReference type="Proteomes" id="UP000177202">
    <property type="component" value="Unassembled WGS sequence"/>
</dbReference>
<evidence type="ECO:0000256" key="1">
    <source>
        <dbReference type="ARBA" id="ARBA00009369"/>
    </source>
</evidence>
<proteinExistence type="inferred from homology"/>
<accession>A0A1G2UKM4</accession>
<dbReference type="Gene3D" id="2.40.10.340">
    <property type="entry name" value="Rod shape-determining protein MreC, domain 1"/>
    <property type="match status" value="1"/>
</dbReference>
<gene>
    <name evidence="7" type="ORF">A3H60_01680</name>
</gene>
<keyword evidence="5" id="KW-0812">Transmembrane</keyword>
<dbReference type="PANTHER" id="PTHR34138">
    <property type="entry name" value="CELL SHAPE-DETERMINING PROTEIN MREC"/>
    <property type="match status" value="1"/>
</dbReference>
<protein>
    <recommendedName>
        <fullName evidence="2">Cell shape-determining protein MreC</fullName>
    </recommendedName>
    <alternativeName>
        <fullName evidence="4">Cell shape protein MreC</fullName>
    </alternativeName>
</protein>
<dbReference type="Gene3D" id="2.40.10.350">
    <property type="entry name" value="Rod shape-determining protein MreC, domain 2"/>
    <property type="match status" value="1"/>
</dbReference>
<dbReference type="AlphaFoldDB" id="A0A1G2UKM4"/>
<evidence type="ECO:0000256" key="4">
    <source>
        <dbReference type="ARBA" id="ARBA00032089"/>
    </source>
</evidence>